<feature type="compositionally biased region" description="Low complexity" evidence="1">
    <location>
        <begin position="465"/>
        <end position="475"/>
    </location>
</feature>
<evidence type="ECO:0000256" key="1">
    <source>
        <dbReference type="SAM" id="MobiDB-lite"/>
    </source>
</evidence>
<evidence type="ECO:0000313" key="5">
    <source>
        <dbReference type="Proteomes" id="UP000092024"/>
    </source>
</evidence>
<dbReference type="STRING" id="1844972.A7K91_11465"/>
<dbReference type="Pfam" id="PF08757">
    <property type="entry name" value="CotH"/>
    <property type="match status" value="1"/>
</dbReference>
<accession>A0A1A5YEJ9</accession>
<proteinExistence type="predicted"/>
<dbReference type="AlphaFoldDB" id="A0A1A5YEJ9"/>
<dbReference type="EMBL" id="LYPA01000068">
    <property type="protein sequence ID" value="OBR64009.1"/>
    <property type="molecule type" value="Genomic_DNA"/>
</dbReference>
<feature type="compositionally biased region" description="Gly residues" evidence="1">
    <location>
        <begin position="524"/>
        <end position="540"/>
    </location>
</feature>
<evidence type="ECO:0000256" key="2">
    <source>
        <dbReference type="SAM" id="Phobius"/>
    </source>
</evidence>
<evidence type="ECO:0000313" key="4">
    <source>
        <dbReference type="EMBL" id="OBR64009.1"/>
    </source>
</evidence>
<keyword evidence="3" id="KW-0732">Signal</keyword>
<evidence type="ECO:0000256" key="3">
    <source>
        <dbReference type="SAM" id="SignalP"/>
    </source>
</evidence>
<gene>
    <name evidence="4" type="ORF">A7K91_11465</name>
</gene>
<feature type="transmembrane region" description="Helical" evidence="2">
    <location>
        <begin position="570"/>
        <end position="587"/>
    </location>
</feature>
<dbReference type="PROSITE" id="PS51257">
    <property type="entry name" value="PROKAR_LIPOPROTEIN"/>
    <property type="match status" value="1"/>
</dbReference>
<dbReference type="PANTHER" id="PTHR40050">
    <property type="entry name" value="INNER SPORE COAT PROTEIN H"/>
    <property type="match status" value="1"/>
</dbReference>
<feature type="signal peptide" evidence="3">
    <location>
        <begin position="1"/>
        <end position="27"/>
    </location>
</feature>
<feature type="chain" id="PRO_5008340244" description="Spore coat protein CotH" evidence="3">
    <location>
        <begin position="28"/>
        <end position="591"/>
    </location>
</feature>
<dbReference type="PANTHER" id="PTHR40050:SF1">
    <property type="entry name" value="INNER SPORE COAT PROTEIN H"/>
    <property type="match status" value="1"/>
</dbReference>
<keyword evidence="2" id="KW-0812">Transmembrane</keyword>
<comment type="caution">
    <text evidence="4">The sequence shown here is derived from an EMBL/GenBank/DDBJ whole genome shotgun (WGS) entry which is preliminary data.</text>
</comment>
<keyword evidence="2" id="KW-1133">Transmembrane helix</keyword>
<reference evidence="4" key="1">
    <citation type="submission" date="2016-05" db="EMBL/GenBank/DDBJ databases">
        <title>Paenibacillus oryzae. sp. nov., isolated from the rice root.</title>
        <authorList>
            <person name="Zhang J."/>
            <person name="Zhang X."/>
        </authorList>
    </citation>
    <scope>NUCLEOTIDE SEQUENCE [LARGE SCALE GENOMIC DNA]</scope>
    <source>
        <strain evidence="4">1DrF-4</strain>
    </source>
</reference>
<organism evidence="4 5">
    <name type="scientific">Paenibacillus oryzae</name>
    <dbReference type="NCBI Taxonomy" id="1844972"/>
    <lineage>
        <taxon>Bacteria</taxon>
        <taxon>Bacillati</taxon>
        <taxon>Bacillota</taxon>
        <taxon>Bacilli</taxon>
        <taxon>Bacillales</taxon>
        <taxon>Paenibacillaceae</taxon>
        <taxon>Paenibacillus</taxon>
    </lineage>
</organism>
<dbReference type="InterPro" id="IPR014867">
    <property type="entry name" value="Spore_coat_CotH_CotH2/3/7"/>
</dbReference>
<keyword evidence="2" id="KW-0472">Membrane</keyword>
<feature type="compositionally biased region" description="Gly residues" evidence="1">
    <location>
        <begin position="420"/>
        <end position="450"/>
    </location>
</feature>
<feature type="region of interest" description="Disordered" evidence="1">
    <location>
        <begin position="410"/>
        <end position="540"/>
    </location>
</feature>
<sequence>MGKKLLWPCSIALLAILAGCAIYGSLADSGSNEGEAGISISKAEQSLDELYFPKDKVIDVKVTIDPDKFQSMLDNPLAEESMEASVDYNGEVFDNVAIRTKGNLSLTSVARNNDSDRYSFKISFDEYVNQTLGGISKVNFNNGYSDNSYMREFLAYELAETLGLPTPKYSFVQLYVNDELKGLYLAIEQIGDAYLERHFGTSAGALYKANGGNGSELTWLETIDSYTGLDAKQGKADDDSLLHMLDVLNNGSDYESVLNVDHALGYFALNVAGGNFDSYHSDKKHNYYLFGNSGIYSILPWDFNMAFGGYGSGEILIDEPTTGALADRPLIAKLLAVDAYKERYHAMLKEAIQGYLSEENFAARVGEIQDLISDKVQADPTAFVTFEQFKQGVQQLISYNASNTAKITDQLDGSTPSAGDGSGMGGGMGGFGGGGMGRPGGNADGAGFQGGRPNVDANDNAGGFPDDMPNMNANGNAGGGQDGMPNMNANGNAGGFPDDMPNMNANGNTGGFQGGMPNMNANGNAGGFQGGMGRPDFGQGGGMGGFPGFGGFNSNAVVDQNALIQEAKNVGIALLCLIISCFVVIWYRRKR</sequence>
<dbReference type="Proteomes" id="UP000092024">
    <property type="component" value="Unassembled WGS sequence"/>
</dbReference>
<name>A0A1A5YEJ9_9BACL</name>
<protein>
    <recommendedName>
        <fullName evidence="6">Spore coat protein CotH</fullName>
    </recommendedName>
</protein>
<keyword evidence="5" id="KW-1185">Reference proteome</keyword>
<evidence type="ECO:0008006" key="6">
    <source>
        <dbReference type="Google" id="ProtNLM"/>
    </source>
</evidence>